<reference evidence="3 4" key="1">
    <citation type="journal article" date="2015" name="Nature">
        <title>rRNA introns, odd ribosomes, and small enigmatic genomes across a large radiation of phyla.</title>
        <authorList>
            <person name="Brown C.T."/>
            <person name="Hug L.A."/>
            <person name="Thomas B.C."/>
            <person name="Sharon I."/>
            <person name="Castelle C.J."/>
            <person name="Singh A."/>
            <person name="Wilkins M.J."/>
            <person name="Williams K.H."/>
            <person name="Banfield J.F."/>
        </authorList>
    </citation>
    <scope>NUCLEOTIDE SEQUENCE [LARGE SCALE GENOMIC DNA]</scope>
</reference>
<evidence type="ECO:0000259" key="2">
    <source>
        <dbReference type="Pfam" id="PF12728"/>
    </source>
</evidence>
<dbReference type="Proteomes" id="UP000034006">
    <property type="component" value="Unassembled WGS sequence"/>
</dbReference>
<feature type="transmembrane region" description="Helical" evidence="1">
    <location>
        <begin position="211"/>
        <end position="229"/>
    </location>
</feature>
<dbReference type="InterPro" id="IPR029151">
    <property type="entry name" value="Sensor-like_sf"/>
</dbReference>
<proteinExistence type="predicted"/>
<organism evidence="3 4">
    <name type="scientific">Candidatus Collierbacteria bacterium GW2011_GWB2_44_22</name>
    <dbReference type="NCBI Taxonomy" id="1618387"/>
    <lineage>
        <taxon>Bacteria</taxon>
        <taxon>Candidatus Collieribacteriota</taxon>
    </lineage>
</organism>
<keyword evidence="1" id="KW-1133">Transmembrane helix</keyword>
<keyword evidence="1" id="KW-0472">Membrane</keyword>
<evidence type="ECO:0000313" key="4">
    <source>
        <dbReference type="Proteomes" id="UP000034006"/>
    </source>
</evidence>
<comment type="caution">
    <text evidence="3">The sequence shown here is derived from an EMBL/GenBank/DDBJ whole genome shotgun (WGS) entry which is preliminary data.</text>
</comment>
<dbReference type="InterPro" id="IPR010093">
    <property type="entry name" value="SinI_DNA-bd"/>
</dbReference>
<dbReference type="CDD" id="cd18773">
    <property type="entry name" value="PDC1_HK_sensor"/>
    <property type="match status" value="1"/>
</dbReference>
<dbReference type="GO" id="GO:0003677">
    <property type="term" value="F:DNA binding"/>
    <property type="evidence" value="ECO:0007669"/>
    <property type="project" value="InterPro"/>
</dbReference>
<feature type="transmembrane region" description="Helical" evidence="1">
    <location>
        <begin position="185"/>
        <end position="205"/>
    </location>
</feature>
<dbReference type="InterPro" id="IPR041657">
    <property type="entry name" value="HTH_17"/>
</dbReference>
<feature type="transmembrane region" description="Helical" evidence="1">
    <location>
        <begin position="301"/>
        <end position="319"/>
    </location>
</feature>
<feature type="transmembrane region" description="Helical" evidence="1">
    <location>
        <begin position="236"/>
        <end position="255"/>
    </location>
</feature>
<dbReference type="AlphaFoldDB" id="A0A0G1HXS9"/>
<dbReference type="SUPFAM" id="SSF103190">
    <property type="entry name" value="Sensory domain-like"/>
    <property type="match status" value="1"/>
</dbReference>
<dbReference type="EMBL" id="LCIH01000008">
    <property type="protein sequence ID" value="KKT51745.1"/>
    <property type="molecule type" value="Genomic_DNA"/>
</dbReference>
<dbReference type="Gene3D" id="3.30.450.20">
    <property type="entry name" value="PAS domain"/>
    <property type="match status" value="1"/>
</dbReference>
<feature type="transmembrane region" description="Helical" evidence="1">
    <location>
        <begin position="624"/>
        <end position="645"/>
    </location>
</feature>
<dbReference type="Pfam" id="PF12728">
    <property type="entry name" value="HTH_17"/>
    <property type="match status" value="1"/>
</dbReference>
<feature type="domain" description="Helix-turn-helix" evidence="2">
    <location>
        <begin position="5"/>
        <end position="50"/>
    </location>
</feature>
<sequence>MEKTYSVKEASKLLGYSMNSIYSFLKDGDIKSVRIGKGKFRIPQSEIDRFGGGSERIENKKMVEEMVAEVKEQVQPKEMGPLVLPTPRPGKSLEEISGEPFINTLRLWFEERVTIPRLFDWFIGLSSIILGISMFLHTKQVDALQVGRFSMWFTPIRVSLILSGIGLIVSDMIQEEFIRYRNLSNYFRVVLFATYAGLSWILLMGNDADGLAIYGLFAMAILIEAVFAVRSSTAYMLYIQGLLIATALIFFFYPADPSLSPIAGGLLAMLDGFKWVWFFVVVSLVMVTLYGFFWDKKVLKTFSAFCGILLIFLALYFANNNYWDRAFFVLIAGMIGMIMPFWETFKSKFKTDRPMVFRMFGTVLMFFSLVIVLISIVQSILMKDANINLAEKADFGRLTAENTVLGGFSALDGIAQNPLFQKAFKAGDREGMDSFTKAIFKNNADLGMVLVLDSSGKTISTYPFSSFIVGRSYAGDSFFRNIIGENKYFSRTLEPLEGVSKSAVIIGTPITEKGVVIGAMVATINLDALGDRMDEIATTSLEQRVVLVDGGGRWLSAPQVGITGEKITESDTTNLMWSRPAGAEIGYDSEGKYTLFRSSKAKDLSWTVVIFEPVFSILDVSRSGLMIVLFLLSVAVLTVSFSFVFSKNRME</sequence>
<gene>
    <name evidence="3" type="ORF">UW44_C0008G0067</name>
</gene>
<feature type="transmembrane region" description="Helical" evidence="1">
    <location>
        <begin position="357"/>
        <end position="381"/>
    </location>
</feature>
<dbReference type="STRING" id="1618387.UW44_C0008G0067"/>
<name>A0A0G1HXS9_9BACT</name>
<evidence type="ECO:0000256" key="1">
    <source>
        <dbReference type="SAM" id="Phobius"/>
    </source>
</evidence>
<protein>
    <submittedName>
        <fullName evidence="3">Excisionase</fullName>
    </submittedName>
</protein>
<feature type="transmembrane region" description="Helical" evidence="1">
    <location>
        <begin position="156"/>
        <end position="173"/>
    </location>
</feature>
<accession>A0A0G1HXS9</accession>
<dbReference type="NCBIfam" id="TIGR01764">
    <property type="entry name" value="excise"/>
    <property type="match status" value="1"/>
</dbReference>
<feature type="transmembrane region" description="Helical" evidence="1">
    <location>
        <begin position="275"/>
        <end position="294"/>
    </location>
</feature>
<feature type="transmembrane region" description="Helical" evidence="1">
    <location>
        <begin position="325"/>
        <end position="345"/>
    </location>
</feature>
<feature type="transmembrane region" description="Helical" evidence="1">
    <location>
        <begin position="118"/>
        <end position="136"/>
    </location>
</feature>
<keyword evidence="1" id="KW-0812">Transmembrane</keyword>
<evidence type="ECO:0000313" key="3">
    <source>
        <dbReference type="EMBL" id="KKT51745.1"/>
    </source>
</evidence>